<evidence type="ECO:0000313" key="17">
    <source>
        <dbReference type="EMBL" id="KAK2708049.1"/>
    </source>
</evidence>
<dbReference type="GO" id="GO:0098703">
    <property type="term" value="P:calcium ion import across plasma membrane"/>
    <property type="evidence" value="ECO:0007669"/>
    <property type="project" value="TreeGrafter"/>
</dbReference>
<keyword evidence="7" id="KW-0677">Repeat</keyword>
<dbReference type="GO" id="GO:0034703">
    <property type="term" value="C:cation channel complex"/>
    <property type="evidence" value="ECO:0007669"/>
    <property type="project" value="UniProtKB-ARBA"/>
</dbReference>
<comment type="caution">
    <text evidence="17">The sequence shown here is derived from an EMBL/GenBank/DDBJ whole genome shotgun (WGS) entry which is preliminary data.</text>
</comment>
<evidence type="ECO:0000256" key="1">
    <source>
        <dbReference type="ARBA" id="ARBA00004651"/>
    </source>
</evidence>
<evidence type="ECO:0000256" key="6">
    <source>
        <dbReference type="ARBA" id="ARBA00022692"/>
    </source>
</evidence>
<dbReference type="InterPro" id="IPR036770">
    <property type="entry name" value="Ankyrin_rpt-contain_sf"/>
</dbReference>
<feature type="transmembrane region" description="Helical" evidence="15">
    <location>
        <begin position="936"/>
        <end position="952"/>
    </location>
</feature>
<dbReference type="GO" id="GO:0005262">
    <property type="term" value="F:calcium channel activity"/>
    <property type="evidence" value="ECO:0007669"/>
    <property type="project" value="UniProtKB-KW"/>
</dbReference>
<feature type="repeat" description="ANK" evidence="13">
    <location>
        <begin position="59"/>
        <end position="91"/>
    </location>
</feature>
<evidence type="ECO:0000256" key="13">
    <source>
        <dbReference type="PROSITE-ProRule" id="PRU00023"/>
    </source>
</evidence>
<evidence type="ECO:0000256" key="9">
    <source>
        <dbReference type="ARBA" id="ARBA00022989"/>
    </source>
</evidence>
<keyword evidence="2" id="KW-0813">Transport</keyword>
<keyword evidence="5" id="KW-0107">Calcium channel</keyword>
<keyword evidence="11 15" id="KW-0472">Membrane</keyword>
<keyword evidence="4" id="KW-0109">Calcium transport</keyword>
<feature type="transmembrane region" description="Helical" evidence="15">
    <location>
        <begin position="973"/>
        <end position="993"/>
    </location>
</feature>
<evidence type="ECO:0000256" key="8">
    <source>
        <dbReference type="ARBA" id="ARBA00022837"/>
    </source>
</evidence>
<evidence type="ECO:0000313" key="18">
    <source>
        <dbReference type="Proteomes" id="UP001187531"/>
    </source>
</evidence>
<evidence type="ECO:0000259" key="16">
    <source>
        <dbReference type="Pfam" id="PF00520"/>
    </source>
</evidence>
<evidence type="ECO:0000256" key="3">
    <source>
        <dbReference type="ARBA" id="ARBA00022475"/>
    </source>
</evidence>
<feature type="transmembrane region" description="Helical" evidence="15">
    <location>
        <begin position="1044"/>
        <end position="1064"/>
    </location>
</feature>
<evidence type="ECO:0000256" key="4">
    <source>
        <dbReference type="ARBA" id="ARBA00022568"/>
    </source>
</evidence>
<dbReference type="InterPro" id="IPR005821">
    <property type="entry name" value="Ion_trans_dom"/>
</dbReference>
<feature type="transmembrane region" description="Helical" evidence="15">
    <location>
        <begin position="866"/>
        <end position="884"/>
    </location>
</feature>
<protein>
    <recommendedName>
        <fullName evidence="16">Ion transport domain-containing protein</fullName>
    </recommendedName>
</protein>
<feature type="region of interest" description="Disordered" evidence="14">
    <location>
        <begin position="661"/>
        <end position="686"/>
    </location>
</feature>
<evidence type="ECO:0000256" key="7">
    <source>
        <dbReference type="ARBA" id="ARBA00022737"/>
    </source>
</evidence>
<dbReference type="PROSITE" id="PS50088">
    <property type="entry name" value="ANK_REPEAT"/>
    <property type="match status" value="2"/>
</dbReference>
<dbReference type="Proteomes" id="UP001187531">
    <property type="component" value="Unassembled WGS sequence"/>
</dbReference>
<dbReference type="SUPFAM" id="SSF48403">
    <property type="entry name" value="Ankyrin repeat"/>
    <property type="match status" value="1"/>
</dbReference>
<dbReference type="InterPro" id="IPR024862">
    <property type="entry name" value="TRPV"/>
</dbReference>
<evidence type="ECO:0000256" key="10">
    <source>
        <dbReference type="ARBA" id="ARBA00023065"/>
    </source>
</evidence>
<dbReference type="Pfam" id="PF00520">
    <property type="entry name" value="Ion_trans"/>
    <property type="match status" value="1"/>
</dbReference>
<evidence type="ECO:0000256" key="14">
    <source>
        <dbReference type="SAM" id="MobiDB-lite"/>
    </source>
</evidence>
<keyword evidence="10" id="KW-0406">Ion transport</keyword>
<dbReference type="Gene3D" id="1.25.40.20">
    <property type="entry name" value="Ankyrin repeat-containing domain"/>
    <property type="match status" value="1"/>
</dbReference>
<keyword evidence="13" id="KW-0040">ANK repeat</keyword>
<feature type="domain" description="Ion transport" evidence="16">
    <location>
        <begin position="910"/>
        <end position="1071"/>
    </location>
</feature>
<dbReference type="AlphaFoldDB" id="A0AA88HCX2"/>
<proteinExistence type="predicted"/>
<comment type="subcellular location">
    <subcellularLocation>
        <location evidence="1">Cell membrane</location>
        <topology evidence="1">Multi-pass membrane protein</topology>
    </subcellularLocation>
</comment>
<accession>A0AA88HCX2</accession>
<dbReference type="PROSITE" id="PS50297">
    <property type="entry name" value="ANK_REP_REGION"/>
    <property type="match status" value="2"/>
</dbReference>
<dbReference type="SMART" id="SM00248">
    <property type="entry name" value="ANK"/>
    <property type="match status" value="3"/>
</dbReference>
<evidence type="ECO:0000256" key="15">
    <source>
        <dbReference type="SAM" id="Phobius"/>
    </source>
</evidence>
<keyword evidence="9 15" id="KW-1133">Transmembrane helix</keyword>
<evidence type="ECO:0000256" key="11">
    <source>
        <dbReference type="ARBA" id="ARBA00023136"/>
    </source>
</evidence>
<feature type="region of interest" description="Disordered" evidence="14">
    <location>
        <begin position="823"/>
        <end position="844"/>
    </location>
</feature>
<feature type="repeat" description="ANK" evidence="13">
    <location>
        <begin position="26"/>
        <end position="58"/>
    </location>
</feature>
<sequence length="1160" mass="130584">MIIWRQKSFRKERIESKERSTIYVYWGEYPLSFAACLGQEECYRLILAKGADPNRQDTNGNTVLHMLVIYNKMAIFDTAYELGADLNIRNALHLTPLTLAAKLAHKEMYDHIVKIQREIYWQLGGVVCAAYKLPQIDTIHPKHGGIQTDSVLNLVVFGEKEAHLDLMEGVLVDLLHAKWNTFVKAKFYKQFIMFAVYFLISLICFNLRPSPPLNIYATTRNTSLMNRTRPYNRSESPLSGYFTTHLPTETFLKDSTESTDSLEIPFYASLDSENTTNVTPEEVRPLTKVTSPINESIITSKPVDDLMISLVAMENPNIQGENKTVVEDPRHPLHNSLDSRTVTVLSQEVTPEVEINSTIKANTITADAGENLDNSTLMRLDPQTITVASQELIPTFIEISYSTKDSIIAIERADNLTTSFFTKVDSNEHTEDVTALEGLQDPSRNHFDSGTVTPMSYKAPSSIVGIGSTTEDIDFTSEPVDKLLISFAAEEIMKEKEEDKNLLKDSNDAIYNVLDSETSSAVFQEVVSTVIDTSSTTKDSISTSEPVDNLMTSFIIEKPEQEKDGNEIPFEDLEYPYYKEKGTGNAGDVTQEEIPTDIEMSSTTKGGIVTSGLVKDLKTSSINKENMNGENEEENTLDEAIESEGLMTITKQTEYISHKGLREGSGGYTETEDNPNSLDTAPSGMVTEDGIESKTDRIFTEIRIQGNQVSLIGEKREKRGVMKSRGKINRSYFTSPLSILKENGEEDGNPSNLFEYEAEDLGIGMNDDRVGEFRYKKKRPGGFGKPSKDEPATDTLPDEYFYEYIDSAENDTASPDVNATAYDSVSTMPPTTRPSVTFSQGTSAKSPRFNNTDRCRLWRVVHVADYIRWGTEILIVAGAVLYLLGAANEGWYLGRRMFIENLMTAPSRVLFLISCCMVLFMVVLRFMCKPRAEDTVAVLVMLSTGPYFLFFCRGFKKVGPFVVMIYRMIMGDLLRFVTIYAVFIMGFSQAYYIVFLSFQQQDMNPMPNAAESIMAMFLMSMNDFDSIFEAFAKTDHEIVGKCLFVIYMAIVAVLLVNLLIAMMGNTYTKISECKNEWQRQWARIVLVVERGVPPSERLRQQIAYSQPTVTGHRALVLRIPQSEDDKEEIEQIRELNLNHKKFLERKKKKLGSGSTVSIKP</sequence>
<reference evidence="17" key="1">
    <citation type="submission" date="2023-07" db="EMBL/GenBank/DDBJ databases">
        <title>Chromosome-level genome assembly of Artemia franciscana.</title>
        <authorList>
            <person name="Jo E."/>
        </authorList>
    </citation>
    <scope>NUCLEOTIDE SEQUENCE</scope>
    <source>
        <tissue evidence="17">Whole body</tissue>
    </source>
</reference>
<gene>
    <name evidence="17" type="ORF">QYM36_015666</name>
</gene>
<dbReference type="PANTHER" id="PTHR10582">
    <property type="entry name" value="TRANSIENT RECEPTOR POTENTIAL ION CHANNEL PROTEIN"/>
    <property type="match status" value="1"/>
</dbReference>
<organism evidence="17 18">
    <name type="scientific">Artemia franciscana</name>
    <name type="common">Brine shrimp</name>
    <name type="synonym">Artemia sanfranciscana</name>
    <dbReference type="NCBI Taxonomy" id="6661"/>
    <lineage>
        <taxon>Eukaryota</taxon>
        <taxon>Metazoa</taxon>
        <taxon>Ecdysozoa</taxon>
        <taxon>Arthropoda</taxon>
        <taxon>Crustacea</taxon>
        <taxon>Branchiopoda</taxon>
        <taxon>Anostraca</taxon>
        <taxon>Artemiidae</taxon>
        <taxon>Artemia</taxon>
    </lineage>
</organism>
<dbReference type="InterPro" id="IPR002110">
    <property type="entry name" value="Ankyrin_rpt"/>
</dbReference>
<dbReference type="PANTHER" id="PTHR10582:SF28">
    <property type="entry name" value="NANCHUNG, ISOFORM B"/>
    <property type="match status" value="1"/>
</dbReference>
<keyword evidence="6 15" id="KW-0812">Transmembrane</keyword>
<evidence type="ECO:0000256" key="5">
    <source>
        <dbReference type="ARBA" id="ARBA00022673"/>
    </source>
</evidence>
<keyword evidence="8" id="KW-0106">Calcium</keyword>
<evidence type="ECO:0000256" key="12">
    <source>
        <dbReference type="ARBA" id="ARBA00023303"/>
    </source>
</evidence>
<evidence type="ECO:0000256" key="2">
    <source>
        <dbReference type="ARBA" id="ARBA00022448"/>
    </source>
</evidence>
<dbReference type="EMBL" id="JAVRJZ010000019">
    <property type="protein sequence ID" value="KAK2708049.1"/>
    <property type="molecule type" value="Genomic_DNA"/>
</dbReference>
<keyword evidence="18" id="KW-1185">Reference proteome</keyword>
<dbReference type="GO" id="GO:0005886">
    <property type="term" value="C:plasma membrane"/>
    <property type="evidence" value="ECO:0007669"/>
    <property type="project" value="UniProtKB-SubCell"/>
</dbReference>
<name>A0AA88HCX2_ARTSF</name>
<keyword evidence="3" id="KW-1003">Cell membrane</keyword>
<keyword evidence="12" id="KW-0407">Ion channel</keyword>
<feature type="transmembrane region" description="Helical" evidence="15">
    <location>
        <begin position="905"/>
        <end position="924"/>
    </location>
</feature>
<dbReference type="Pfam" id="PF12796">
    <property type="entry name" value="Ank_2"/>
    <property type="match status" value="1"/>
</dbReference>